<gene>
    <name evidence="8" type="ORF">OSB1V03_LOCUS9425</name>
</gene>
<dbReference type="InterPro" id="IPR051226">
    <property type="entry name" value="PP1_Regulatory_Subunit"/>
</dbReference>
<evidence type="ECO:0000313" key="9">
    <source>
        <dbReference type="Proteomes" id="UP000759131"/>
    </source>
</evidence>
<dbReference type="GO" id="GO:0017020">
    <property type="term" value="F:myosin phosphatase regulator activity"/>
    <property type="evidence" value="ECO:0007669"/>
    <property type="project" value="TreeGrafter"/>
</dbReference>
<evidence type="ECO:0000256" key="2">
    <source>
        <dbReference type="ARBA" id="ARBA00022483"/>
    </source>
</evidence>
<dbReference type="AlphaFoldDB" id="A0A7R9KVU0"/>
<evidence type="ECO:0000256" key="1">
    <source>
        <dbReference type="ARBA" id="ARBA00004175"/>
    </source>
</evidence>
<sequence length="116" mass="13517">MADHSELVSEMPVLEKLSTQERLKLARKRRTQQLKKWSQREKEFNNKRRKSDAKTTGRRQEYKVHFVPSVMLLEAAARNDVEEVRRLLMLGVSSDSTNEDGLTALHQTLIRVLIQS</sequence>
<keyword evidence="6" id="KW-0472">Membrane</keyword>
<comment type="subcellular location">
    <subcellularLocation>
        <location evidence="1">Target cell membrane</location>
    </subcellularLocation>
</comment>
<dbReference type="GO" id="GO:0044231">
    <property type="term" value="C:host cell presynaptic membrane"/>
    <property type="evidence" value="ECO:0007669"/>
    <property type="project" value="UniProtKB-KW"/>
</dbReference>
<name>A0A7R9KVU0_9ACAR</name>
<evidence type="ECO:0000256" key="6">
    <source>
        <dbReference type="ARBA" id="ARBA00023298"/>
    </source>
</evidence>
<evidence type="ECO:0000256" key="5">
    <source>
        <dbReference type="ARBA" id="ARBA00023028"/>
    </source>
</evidence>
<evidence type="ECO:0000256" key="4">
    <source>
        <dbReference type="ARBA" id="ARBA00022737"/>
    </source>
</evidence>
<reference evidence="8" key="1">
    <citation type="submission" date="2020-11" db="EMBL/GenBank/DDBJ databases">
        <authorList>
            <person name="Tran Van P."/>
        </authorList>
    </citation>
    <scope>NUCLEOTIDE SEQUENCE</scope>
</reference>
<dbReference type="GO" id="GO:0004857">
    <property type="term" value="F:enzyme inhibitor activity"/>
    <property type="evidence" value="ECO:0007669"/>
    <property type="project" value="TreeGrafter"/>
</dbReference>
<proteinExistence type="predicted"/>
<organism evidence="8">
    <name type="scientific">Medioppia subpectinata</name>
    <dbReference type="NCBI Taxonomy" id="1979941"/>
    <lineage>
        <taxon>Eukaryota</taxon>
        <taxon>Metazoa</taxon>
        <taxon>Ecdysozoa</taxon>
        <taxon>Arthropoda</taxon>
        <taxon>Chelicerata</taxon>
        <taxon>Arachnida</taxon>
        <taxon>Acari</taxon>
        <taxon>Acariformes</taxon>
        <taxon>Sarcoptiformes</taxon>
        <taxon>Oribatida</taxon>
        <taxon>Brachypylina</taxon>
        <taxon>Oppioidea</taxon>
        <taxon>Oppiidae</taxon>
        <taxon>Medioppia</taxon>
    </lineage>
</organism>
<dbReference type="GO" id="GO:0044218">
    <property type="term" value="C:other organism cell membrane"/>
    <property type="evidence" value="ECO:0007669"/>
    <property type="project" value="UniProtKB-KW"/>
</dbReference>
<dbReference type="Proteomes" id="UP000759131">
    <property type="component" value="Unassembled WGS sequence"/>
</dbReference>
<dbReference type="GO" id="GO:0005737">
    <property type="term" value="C:cytoplasm"/>
    <property type="evidence" value="ECO:0007669"/>
    <property type="project" value="TreeGrafter"/>
</dbReference>
<dbReference type="PANTHER" id="PTHR24179">
    <property type="entry name" value="PROTEIN PHOSPHATASE 1 REGULATORY SUBUNIT 12"/>
    <property type="match status" value="1"/>
</dbReference>
<keyword evidence="5" id="KW-0638">Presynaptic neurotoxin</keyword>
<keyword evidence="9" id="KW-1185">Reference proteome</keyword>
<dbReference type="Gene3D" id="1.25.40.20">
    <property type="entry name" value="Ankyrin repeat-containing domain"/>
    <property type="match status" value="1"/>
</dbReference>
<dbReference type="EMBL" id="CAJPIZ010006338">
    <property type="protein sequence ID" value="CAG2109437.1"/>
    <property type="molecule type" value="Genomic_DNA"/>
</dbReference>
<keyword evidence="2" id="KW-0268">Exocytosis</keyword>
<feature type="compositionally biased region" description="Basic and acidic residues" evidence="7">
    <location>
        <begin position="38"/>
        <end position="59"/>
    </location>
</feature>
<dbReference type="GO" id="GO:0006887">
    <property type="term" value="P:exocytosis"/>
    <property type="evidence" value="ECO:0007669"/>
    <property type="project" value="UniProtKB-KW"/>
</dbReference>
<keyword evidence="5" id="KW-0528">Neurotoxin</keyword>
<dbReference type="SUPFAM" id="SSF48403">
    <property type="entry name" value="Ankyrin repeat"/>
    <property type="match status" value="1"/>
</dbReference>
<keyword evidence="5" id="KW-0800">Toxin</keyword>
<feature type="region of interest" description="Disordered" evidence="7">
    <location>
        <begin position="28"/>
        <end position="59"/>
    </location>
</feature>
<protein>
    <submittedName>
        <fullName evidence="8">Uncharacterized protein</fullName>
    </submittedName>
</protein>
<dbReference type="EMBL" id="OC860913">
    <property type="protein sequence ID" value="CAD7629007.1"/>
    <property type="molecule type" value="Genomic_DNA"/>
</dbReference>
<dbReference type="OrthoDB" id="19014at2759"/>
<keyword evidence="3" id="KW-1052">Target cell membrane</keyword>
<dbReference type="PANTHER" id="PTHR24179:SF29">
    <property type="entry name" value="LD46604P"/>
    <property type="match status" value="1"/>
</dbReference>
<evidence type="ECO:0000256" key="3">
    <source>
        <dbReference type="ARBA" id="ARBA00022537"/>
    </source>
</evidence>
<keyword evidence="6" id="KW-1053">Target membrane</keyword>
<accession>A0A7R9KVU0</accession>
<evidence type="ECO:0000256" key="7">
    <source>
        <dbReference type="SAM" id="MobiDB-lite"/>
    </source>
</evidence>
<dbReference type="InterPro" id="IPR036770">
    <property type="entry name" value="Ankyrin_rpt-contain_sf"/>
</dbReference>
<keyword evidence="4" id="KW-0677">Repeat</keyword>
<evidence type="ECO:0000313" key="8">
    <source>
        <dbReference type="EMBL" id="CAD7629007.1"/>
    </source>
</evidence>